<dbReference type="RefSeq" id="WP_089357097.1">
    <property type="nucleotide sequence ID" value="NZ_FZPD01000004.1"/>
</dbReference>
<dbReference type="InterPro" id="IPR037063">
    <property type="entry name" value="PHb_sf"/>
</dbReference>
<dbReference type="PANTHER" id="PTHR35796">
    <property type="entry name" value="HYPOTHETICAL CYTOSOLIC PROTEIN"/>
    <property type="match status" value="1"/>
</dbReference>
<sequence length="122" mass="13977">MDLLTKFSVTKEEEPSENIDKVFDILIDGEKAEMVFSHVRDKVWFTTKRIIAMDVQGLTGSKKEYRSFPYSKISSFSIETAGTFDGDSDFKIWVSGVGMFEIKFSKKLKIKEVAKYLSNKVL</sequence>
<keyword evidence="3" id="KW-1185">Reference proteome</keyword>
<dbReference type="PANTHER" id="PTHR35796:SF3">
    <property type="entry name" value="BHLH DOMAIN-CONTAINING PROTEIN"/>
    <property type="match status" value="1"/>
</dbReference>
<dbReference type="OrthoDB" id="9803613at2"/>
<dbReference type="EMBL" id="FZPD01000004">
    <property type="protein sequence ID" value="SNT12374.1"/>
    <property type="molecule type" value="Genomic_DNA"/>
</dbReference>
<dbReference type="Pfam" id="PF08000">
    <property type="entry name" value="bPH_1"/>
    <property type="match status" value="1"/>
</dbReference>
<evidence type="ECO:0000313" key="3">
    <source>
        <dbReference type="Proteomes" id="UP000198393"/>
    </source>
</evidence>
<dbReference type="Gene3D" id="2.30.29.50">
    <property type="entry name" value="Bacterial Pleckstrin homology domain"/>
    <property type="match status" value="1"/>
</dbReference>
<dbReference type="AlphaFoldDB" id="A0A239K5G6"/>
<accession>A0A239K5G6</accession>
<reference evidence="2 3" key="1">
    <citation type="submission" date="2017-06" db="EMBL/GenBank/DDBJ databases">
        <authorList>
            <person name="Kim H.J."/>
            <person name="Triplett B.A."/>
        </authorList>
    </citation>
    <scope>NUCLEOTIDE SEQUENCE [LARGE SCALE GENOMIC DNA]</scope>
    <source>
        <strain evidence="2 3">DSM 19307</strain>
    </source>
</reference>
<organism evidence="2 3">
    <name type="scientific">Ekhidna lutea</name>
    <dbReference type="NCBI Taxonomy" id="447679"/>
    <lineage>
        <taxon>Bacteria</taxon>
        <taxon>Pseudomonadati</taxon>
        <taxon>Bacteroidota</taxon>
        <taxon>Cytophagia</taxon>
        <taxon>Cytophagales</taxon>
        <taxon>Reichenbachiellaceae</taxon>
        <taxon>Ekhidna</taxon>
    </lineage>
</organism>
<feature type="domain" description="Bacterial Pleckstrin homology" evidence="1">
    <location>
        <begin position="13"/>
        <end position="120"/>
    </location>
</feature>
<proteinExistence type="predicted"/>
<protein>
    <submittedName>
        <fullName evidence="2">PH domain-containing protein</fullName>
    </submittedName>
</protein>
<dbReference type="Proteomes" id="UP000198393">
    <property type="component" value="Unassembled WGS sequence"/>
</dbReference>
<evidence type="ECO:0000259" key="1">
    <source>
        <dbReference type="Pfam" id="PF08000"/>
    </source>
</evidence>
<dbReference type="SUPFAM" id="SSF50729">
    <property type="entry name" value="PH domain-like"/>
    <property type="match status" value="1"/>
</dbReference>
<dbReference type="InterPro" id="IPR012544">
    <property type="entry name" value="PHb"/>
</dbReference>
<name>A0A239K5G6_EKHLU</name>
<evidence type="ECO:0000313" key="2">
    <source>
        <dbReference type="EMBL" id="SNT12374.1"/>
    </source>
</evidence>
<gene>
    <name evidence="2" type="ORF">SAMN05421640_2382</name>
</gene>
<dbReference type="CDD" id="cd13225">
    <property type="entry name" value="PH-like_bacteria"/>
    <property type="match status" value="1"/>
</dbReference>